<dbReference type="KEGG" id="pdio:PDMSB3_1663"/>
<dbReference type="Proteomes" id="UP000325811">
    <property type="component" value="Chromosome I"/>
</dbReference>
<dbReference type="AlphaFoldDB" id="A0A5Q4Z6B4"/>
<organism evidence="2 3">
    <name type="scientific">Paraburkholderia dioscoreae</name>
    <dbReference type="NCBI Taxonomy" id="2604047"/>
    <lineage>
        <taxon>Bacteria</taxon>
        <taxon>Pseudomonadati</taxon>
        <taxon>Pseudomonadota</taxon>
        <taxon>Betaproteobacteria</taxon>
        <taxon>Burkholderiales</taxon>
        <taxon>Burkholderiaceae</taxon>
        <taxon>Paraburkholderia</taxon>
    </lineage>
</organism>
<evidence type="ECO:0000256" key="1">
    <source>
        <dbReference type="SAM" id="MobiDB-lite"/>
    </source>
</evidence>
<dbReference type="EMBL" id="LR699553">
    <property type="protein sequence ID" value="VVD28119.1"/>
    <property type="molecule type" value="Genomic_DNA"/>
</dbReference>
<feature type="compositionally biased region" description="Gly residues" evidence="1">
    <location>
        <begin position="119"/>
        <end position="130"/>
    </location>
</feature>
<accession>A0A5Q4Z6B4</accession>
<gene>
    <name evidence="2" type="ORF">PDMSB3_1663</name>
</gene>
<reference evidence="2 3" key="1">
    <citation type="submission" date="2019-08" db="EMBL/GenBank/DDBJ databases">
        <authorList>
            <person name="Herpell B J."/>
        </authorList>
    </citation>
    <scope>NUCLEOTIDE SEQUENCE [LARGE SCALE GENOMIC DNA]</scope>
    <source>
        <strain evidence="3">Msb3</strain>
    </source>
</reference>
<evidence type="ECO:0000313" key="2">
    <source>
        <dbReference type="EMBL" id="VVD28119.1"/>
    </source>
</evidence>
<sequence>MMTSLRWTAMTGKLSVGQRLLAAIAAVVRDVMLAAVEQRFDTTPASAPIEWLSGQESHVFEHRVGDLHPRKSSPFALFVRDVIAARDVTGKAASATPDAATGTNHHDETQETKTSGVTLGLGGSAGGCDQ</sequence>
<name>A0A5Q4Z6B4_9BURK</name>
<evidence type="ECO:0000313" key="3">
    <source>
        <dbReference type="Proteomes" id="UP000325811"/>
    </source>
</evidence>
<protein>
    <submittedName>
        <fullName evidence="2">Uncharacterized protein</fullName>
    </submittedName>
</protein>
<proteinExistence type="predicted"/>
<keyword evidence="3" id="KW-1185">Reference proteome</keyword>
<feature type="region of interest" description="Disordered" evidence="1">
    <location>
        <begin position="90"/>
        <end position="130"/>
    </location>
</feature>